<proteinExistence type="predicted"/>
<keyword evidence="2" id="KW-1185">Reference proteome</keyword>
<gene>
    <name evidence="1" type="ORF">J2W84_003674</name>
</gene>
<dbReference type="InterPro" id="IPR053865">
    <property type="entry name" value="DUF6934"/>
</dbReference>
<name>A0ABU1QZS0_9BACT</name>
<reference evidence="1 2" key="1">
    <citation type="submission" date="2023-07" db="EMBL/GenBank/DDBJ databases">
        <title>Sorghum-associated microbial communities from plants grown in Nebraska, USA.</title>
        <authorList>
            <person name="Schachtman D."/>
        </authorList>
    </citation>
    <scope>NUCLEOTIDE SEQUENCE [LARGE SCALE GENOMIC DNA]</scope>
    <source>
        <strain evidence="1 2">BE57</strain>
    </source>
</reference>
<organism evidence="1 2">
    <name type="scientific">Dyadobacter fermentans</name>
    <dbReference type="NCBI Taxonomy" id="94254"/>
    <lineage>
        <taxon>Bacteria</taxon>
        <taxon>Pseudomonadati</taxon>
        <taxon>Bacteroidota</taxon>
        <taxon>Cytophagia</taxon>
        <taxon>Cytophagales</taxon>
        <taxon>Spirosomataceae</taxon>
        <taxon>Dyadobacter</taxon>
    </lineage>
</organism>
<dbReference type="Pfam" id="PF22028">
    <property type="entry name" value="DUF6934"/>
    <property type="match status" value="1"/>
</dbReference>
<evidence type="ECO:0000313" key="2">
    <source>
        <dbReference type="Proteomes" id="UP001264980"/>
    </source>
</evidence>
<sequence>MDKILATVGFAVIEFVGTREKASIIATGRTLPGENPTRNRKYRMSIGKHLDWLAREYYILGFIAKRDDDRQIIGQWPHGWSGTWKVFNRQTNFDAFLLRRK</sequence>
<comment type="caution">
    <text evidence="1">The sequence shown here is derived from an EMBL/GenBank/DDBJ whole genome shotgun (WGS) entry which is preliminary data.</text>
</comment>
<evidence type="ECO:0000313" key="1">
    <source>
        <dbReference type="EMBL" id="MDR6806626.1"/>
    </source>
</evidence>
<dbReference type="EMBL" id="JAVDTI010000003">
    <property type="protein sequence ID" value="MDR6806626.1"/>
    <property type="molecule type" value="Genomic_DNA"/>
</dbReference>
<accession>A0ABU1QZS0</accession>
<protein>
    <submittedName>
        <fullName evidence="1">Uncharacterized protein</fullName>
    </submittedName>
</protein>
<dbReference type="Proteomes" id="UP001264980">
    <property type="component" value="Unassembled WGS sequence"/>
</dbReference>